<comment type="similarity">
    <text evidence="2 9">Belongs to the MGMT family.</text>
</comment>
<keyword evidence="13" id="KW-1185">Reference proteome</keyword>
<comment type="subcellular location">
    <subcellularLocation>
        <location evidence="9">Cytoplasm</location>
    </subcellularLocation>
</comment>
<dbReference type="GO" id="GO:0005737">
    <property type="term" value="C:cytoplasm"/>
    <property type="evidence" value="ECO:0007669"/>
    <property type="project" value="UniProtKB-SubCell"/>
</dbReference>
<keyword evidence="3 9" id="KW-0963">Cytoplasm</keyword>
<dbReference type="Proteomes" id="UP000199287">
    <property type="component" value="Unassembled WGS sequence"/>
</dbReference>
<sequence length="179" mass="20491">MDKKMVFRHDIKDFKFYIEASCVGLTRLQILSIDAEKTMPNTFDNKKNNLKKTHAIIQKTVEQLEEYLNGSLKEFDVPVDPEGTNFQKQVWNALREIPFGNVLSYKTIAEKIENPNAYRAVGMANNKNPIQIIIPCHRVVGMSNHLTGFGSGIDVKKKLLLLEGHRINSMMVLEDNIWT</sequence>
<dbReference type="Pfam" id="PF02870">
    <property type="entry name" value="Methyltransf_1N"/>
    <property type="match status" value="1"/>
</dbReference>
<feature type="domain" description="Methylguanine DNA methyltransferase ribonuclease-like" evidence="11">
    <location>
        <begin position="42"/>
        <end position="81"/>
    </location>
</feature>
<dbReference type="GO" id="GO:0032259">
    <property type="term" value="P:methylation"/>
    <property type="evidence" value="ECO:0007669"/>
    <property type="project" value="UniProtKB-KW"/>
</dbReference>
<evidence type="ECO:0000256" key="2">
    <source>
        <dbReference type="ARBA" id="ARBA00008711"/>
    </source>
</evidence>
<keyword evidence="7 9" id="KW-0234">DNA repair</keyword>
<dbReference type="InterPro" id="IPR001497">
    <property type="entry name" value="MethylDNA_cys_MeTrfase_AS"/>
</dbReference>
<organism evidence="12 13">
    <name type="scientific">Tindallia magadiensis</name>
    <dbReference type="NCBI Taxonomy" id="69895"/>
    <lineage>
        <taxon>Bacteria</taxon>
        <taxon>Bacillati</taxon>
        <taxon>Bacillota</taxon>
        <taxon>Clostridia</taxon>
        <taxon>Peptostreptococcales</taxon>
        <taxon>Tindalliaceae</taxon>
        <taxon>Tindallia</taxon>
    </lineage>
</organism>
<dbReference type="RefSeq" id="WP_242939299.1">
    <property type="nucleotide sequence ID" value="NZ_FOQA01000001.1"/>
</dbReference>
<evidence type="ECO:0000256" key="3">
    <source>
        <dbReference type="ARBA" id="ARBA00022490"/>
    </source>
</evidence>
<name>A0A1I3ASN9_9FIRM</name>
<evidence type="ECO:0000256" key="4">
    <source>
        <dbReference type="ARBA" id="ARBA00022603"/>
    </source>
</evidence>
<dbReference type="CDD" id="cd06445">
    <property type="entry name" value="ATase"/>
    <property type="match status" value="1"/>
</dbReference>
<evidence type="ECO:0000259" key="11">
    <source>
        <dbReference type="Pfam" id="PF02870"/>
    </source>
</evidence>
<dbReference type="GO" id="GO:0003908">
    <property type="term" value="F:methylated-DNA-[protein]-cysteine S-methyltransferase activity"/>
    <property type="evidence" value="ECO:0007669"/>
    <property type="project" value="UniProtKB-UniRule"/>
</dbReference>
<comment type="miscellaneous">
    <text evidence="9">This enzyme catalyzes only one turnover and therefore is not strictly catalytic. According to one definition, an enzyme is a biocatalyst that acts repeatedly and over many reaction cycles.</text>
</comment>
<dbReference type="Gene3D" id="3.30.160.70">
    <property type="entry name" value="Methylated DNA-protein cysteine methyltransferase domain"/>
    <property type="match status" value="1"/>
</dbReference>
<protein>
    <recommendedName>
        <fullName evidence="9">Methylated-DNA--protein-cysteine methyltransferase</fullName>
        <ecNumber evidence="9">2.1.1.63</ecNumber>
    </recommendedName>
    <alternativeName>
        <fullName evidence="9">6-O-methylguanine-DNA methyltransferase</fullName>
        <shortName evidence="9">MGMT</shortName>
    </alternativeName>
    <alternativeName>
        <fullName evidence="9">O-6-methylguanine-DNA-alkyltransferase</fullName>
    </alternativeName>
</protein>
<dbReference type="HAMAP" id="MF_00772">
    <property type="entry name" value="OGT"/>
    <property type="match status" value="1"/>
</dbReference>
<dbReference type="PANTHER" id="PTHR10815:SF13">
    <property type="entry name" value="METHYLATED-DNA--PROTEIN-CYSTEINE METHYLTRANSFERASE"/>
    <property type="match status" value="1"/>
</dbReference>
<dbReference type="PROSITE" id="PS00374">
    <property type="entry name" value="MGMT"/>
    <property type="match status" value="1"/>
</dbReference>
<evidence type="ECO:0000256" key="9">
    <source>
        <dbReference type="HAMAP-Rule" id="MF_00772"/>
    </source>
</evidence>
<dbReference type="InterPro" id="IPR036217">
    <property type="entry name" value="MethylDNA_cys_MeTrfase_DNAb"/>
</dbReference>
<dbReference type="SUPFAM" id="SSF46767">
    <property type="entry name" value="Methylated DNA-protein cysteine methyltransferase, C-terminal domain"/>
    <property type="match status" value="1"/>
</dbReference>
<evidence type="ECO:0000256" key="5">
    <source>
        <dbReference type="ARBA" id="ARBA00022679"/>
    </source>
</evidence>
<dbReference type="InterPro" id="IPR008332">
    <property type="entry name" value="MethylG_MeTrfase_N"/>
</dbReference>
<evidence type="ECO:0000259" key="10">
    <source>
        <dbReference type="Pfam" id="PF01035"/>
    </source>
</evidence>
<dbReference type="EC" id="2.1.1.63" evidence="9"/>
<dbReference type="InterPro" id="IPR036388">
    <property type="entry name" value="WH-like_DNA-bd_sf"/>
</dbReference>
<dbReference type="Pfam" id="PF01035">
    <property type="entry name" value="DNA_binding_1"/>
    <property type="match status" value="1"/>
</dbReference>
<keyword evidence="5 9" id="KW-0808">Transferase</keyword>
<dbReference type="FunFam" id="1.10.10.10:FF:000214">
    <property type="entry name" value="Methylated-DNA--protein-cysteine methyltransferase"/>
    <property type="match status" value="1"/>
</dbReference>
<dbReference type="InterPro" id="IPR036631">
    <property type="entry name" value="MGMT_N_sf"/>
</dbReference>
<evidence type="ECO:0000256" key="6">
    <source>
        <dbReference type="ARBA" id="ARBA00022763"/>
    </source>
</evidence>
<dbReference type="GO" id="GO:0006307">
    <property type="term" value="P:DNA alkylation repair"/>
    <property type="evidence" value="ECO:0007669"/>
    <property type="project" value="UniProtKB-UniRule"/>
</dbReference>
<feature type="active site" description="Nucleophile; methyl group acceptor" evidence="9">
    <location>
        <position position="136"/>
    </location>
</feature>
<feature type="domain" description="Methylated-DNA-[protein]-cysteine S-methyltransferase DNA binding" evidence="10">
    <location>
        <begin position="85"/>
        <end position="164"/>
    </location>
</feature>
<accession>A0A1I3ASN9</accession>
<evidence type="ECO:0000256" key="7">
    <source>
        <dbReference type="ARBA" id="ARBA00023204"/>
    </source>
</evidence>
<keyword evidence="6 9" id="KW-0227">DNA damage</keyword>
<reference evidence="13" key="1">
    <citation type="submission" date="2016-10" db="EMBL/GenBank/DDBJ databases">
        <authorList>
            <person name="Varghese N."/>
            <person name="Submissions S."/>
        </authorList>
    </citation>
    <scope>NUCLEOTIDE SEQUENCE [LARGE SCALE GENOMIC DNA]</scope>
    <source>
        <strain evidence="13">Z-7934</strain>
    </source>
</reference>
<dbReference type="EMBL" id="FOQA01000001">
    <property type="protein sequence ID" value="SFH52990.1"/>
    <property type="molecule type" value="Genomic_DNA"/>
</dbReference>
<dbReference type="NCBIfam" id="TIGR00589">
    <property type="entry name" value="ogt"/>
    <property type="match status" value="1"/>
</dbReference>
<dbReference type="InterPro" id="IPR023546">
    <property type="entry name" value="MGMT"/>
</dbReference>
<evidence type="ECO:0000256" key="8">
    <source>
        <dbReference type="ARBA" id="ARBA00049348"/>
    </source>
</evidence>
<comment type="function">
    <text evidence="9">Involved in the cellular defense against the biological effects of O6-methylguanine (O6-MeG) and O4-methylthymine (O4-MeT) in DNA. Repairs the methylated nucleobase in DNA by stoichiometrically transferring the methyl group to a cysteine residue in the enzyme. This is a suicide reaction: the enzyme is irreversibly inactivated.</text>
</comment>
<dbReference type="InterPro" id="IPR014048">
    <property type="entry name" value="MethylDNA_cys_MeTrfase_DNA-bd"/>
</dbReference>
<dbReference type="PANTHER" id="PTHR10815">
    <property type="entry name" value="METHYLATED-DNA--PROTEIN-CYSTEINE METHYLTRANSFERASE"/>
    <property type="match status" value="1"/>
</dbReference>
<comment type="catalytic activity">
    <reaction evidence="8 9">
        <text>a 6-O-methyl-2'-deoxyguanosine in DNA + L-cysteinyl-[protein] = S-methyl-L-cysteinyl-[protein] + a 2'-deoxyguanosine in DNA</text>
        <dbReference type="Rhea" id="RHEA:24000"/>
        <dbReference type="Rhea" id="RHEA-COMP:10131"/>
        <dbReference type="Rhea" id="RHEA-COMP:10132"/>
        <dbReference type="Rhea" id="RHEA-COMP:11367"/>
        <dbReference type="Rhea" id="RHEA-COMP:11368"/>
        <dbReference type="ChEBI" id="CHEBI:29950"/>
        <dbReference type="ChEBI" id="CHEBI:82612"/>
        <dbReference type="ChEBI" id="CHEBI:85445"/>
        <dbReference type="ChEBI" id="CHEBI:85448"/>
        <dbReference type="EC" id="2.1.1.63"/>
    </reaction>
</comment>
<dbReference type="SUPFAM" id="SSF53155">
    <property type="entry name" value="Methylated DNA-protein cysteine methyltransferase domain"/>
    <property type="match status" value="1"/>
</dbReference>
<gene>
    <name evidence="12" type="ORF">SAMN05192551_101385</name>
</gene>
<dbReference type="Gene3D" id="1.10.10.10">
    <property type="entry name" value="Winged helix-like DNA-binding domain superfamily/Winged helix DNA-binding domain"/>
    <property type="match status" value="1"/>
</dbReference>
<keyword evidence="4 9" id="KW-0489">Methyltransferase</keyword>
<dbReference type="AlphaFoldDB" id="A0A1I3ASN9"/>
<evidence type="ECO:0000313" key="13">
    <source>
        <dbReference type="Proteomes" id="UP000199287"/>
    </source>
</evidence>
<comment type="catalytic activity">
    <reaction evidence="1 9">
        <text>a 4-O-methyl-thymidine in DNA + L-cysteinyl-[protein] = a thymidine in DNA + S-methyl-L-cysteinyl-[protein]</text>
        <dbReference type="Rhea" id="RHEA:53428"/>
        <dbReference type="Rhea" id="RHEA-COMP:10131"/>
        <dbReference type="Rhea" id="RHEA-COMP:10132"/>
        <dbReference type="Rhea" id="RHEA-COMP:13555"/>
        <dbReference type="Rhea" id="RHEA-COMP:13556"/>
        <dbReference type="ChEBI" id="CHEBI:29950"/>
        <dbReference type="ChEBI" id="CHEBI:82612"/>
        <dbReference type="ChEBI" id="CHEBI:137386"/>
        <dbReference type="ChEBI" id="CHEBI:137387"/>
        <dbReference type="EC" id="2.1.1.63"/>
    </reaction>
</comment>
<dbReference type="STRING" id="69895.SAMN05192551_101385"/>
<evidence type="ECO:0000313" key="12">
    <source>
        <dbReference type="EMBL" id="SFH52990.1"/>
    </source>
</evidence>
<evidence type="ECO:0000256" key="1">
    <source>
        <dbReference type="ARBA" id="ARBA00001286"/>
    </source>
</evidence>
<proteinExistence type="inferred from homology"/>